<dbReference type="Pfam" id="PF02518">
    <property type="entry name" value="HATPase_c"/>
    <property type="match status" value="1"/>
</dbReference>
<evidence type="ECO:0000256" key="3">
    <source>
        <dbReference type="ARBA" id="ARBA00012438"/>
    </source>
</evidence>
<evidence type="ECO:0000256" key="4">
    <source>
        <dbReference type="ARBA" id="ARBA00022475"/>
    </source>
</evidence>
<dbReference type="SUPFAM" id="SSF47384">
    <property type="entry name" value="Homodimeric domain of signal transducing histidine kinase"/>
    <property type="match status" value="1"/>
</dbReference>
<evidence type="ECO:0000313" key="19">
    <source>
        <dbReference type="Proteomes" id="UP000199263"/>
    </source>
</evidence>
<dbReference type="STRING" id="119641.SAMN05421842_105139"/>
<dbReference type="InterPro" id="IPR003661">
    <property type="entry name" value="HisK_dim/P_dom"/>
</dbReference>
<keyword evidence="6" id="KW-0808">Transferase</keyword>
<keyword evidence="9 18" id="KW-0418">Kinase</keyword>
<dbReference type="InterPro" id="IPR036890">
    <property type="entry name" value="HATPase_C_sf"/>
</dbReference>
<dbReference type="InterPro" id="IPR003594">
    <property type="entry name" value="HATPase_dom"/>
</dbReference>
<dbReference type="GO" id="GO:0000155">
    <property type="term" value="F:phosphorelay sensor kinase activity"/>
    <property type="evidence" value="ECO:0007669"/>
    <property type="project" value="InterPro"/>
</dbReference>
<dbReference type="EMBL" id="FOMG01000005">
    <property type="protein sequence ID" value="SFC58031.1"/>
    <property type="molecule type" value="Genomic_DNA"/>
</dbReference>
<dbReference type="SUPFAM" id="SSF55874">
    <property type="entry name" value="ATPase domain of HSP90 chaperone/DNA topoisomerase II/histidine kinase"/>
    <property type="match status" value="1"/>
</dbReference>
<dbReference type="PROSITE" id="PS50109">
    <property type="entry name" value="HIS_KIN"/>
    <property type="match status" value="1"/>
</dbReference>
<evidence type="ECO:0000256" key="12">
    <source>
        <dbReference type="ARBA" id="ARBA00023012"/>
    </source>
</evidence>
<dbReference type="CDD" id="cd00075">
    <property type="entry name" value="HATPase"/>
    <property type="match status" value="1"/>
</dbReference>
<dbReference type="RefSeq" id="WP_090089477.1">
    <property type="nucleotide sequence ID" value="NZ_FOMG01000005.1"/>
</dbReference>
<evidence type="ECO:0000259" key="16">
    <source>
        <dbReference type="PROSITE" id="PS50109"/>
    </source>
</evidence>
<dbReference type="InterPro" id="IPR050398">
    <property type="entry name" value="HssS/ArlS-like"/>
</dbReference>
<evidence type="ECO:0000256" key="2">
    <source>
        <dbReference type="ARBA" id="ARBA00004651"/>
    </source>
</evidence>
<dbReference type="SMART" id="SM00387">
    <property type="entry name" value="HATPase_c"/>
    <property type="match status" value="1"/>
</dbReference>
<dbReference type="Proteomes" id="UP000199263">
    <property type="component" value="Unassembled WGS sequence"/>
</dbReference>
<dbReference type="SMART" id="SM00304">
    <property type="entry name" value="HAMP"/>
    <property type="match status" value="1"/>
</dbReference>
<organism evidence="18 19">
    <name type="scientific">Clostridium uliginosum</name>
    <dbReference type="NCBI Taxonomy" id="119641"/>
    <lineage>
        <taxon>Bacteria</taxon>
        <taxon>Bacillati</taxon>
        <taxon>Bacillota</taxon>
        <taxon>Clostridia</taxon>
        <taxon>Eubacteriales</taxon>
        <taxon>Clostridiaceae</taxon>
        <taxon>Clostridium</taxon>
    </lineage>
</organism>
<dbReference type="OrthoDB" id="335833at2"/>
<dbReference type="FunFam" id="3.30.565.10:FF:000006">
    <property type="entry name" value="Sensor histidine kinase WalK"/>
    <property type="match status" value="1"/>
</dbReference>
<dbReference type="InterPro" id="IPR036097">
    <property type="entry name" value="HisK_dim/P_sf"/>
</dbReference>
<dbReference type="Pfam" id="PF00512">
    <property type="entry name" value="HisKA"/>
    <property type="match status" value="1"/>
</dbReference>
<evidence type="ECO:0000256" key="10">
    <source>
        <dbReference type="ARBA" id="ARBA00022840"/>
    </source>
</evidence>
<comment type="catalytic activity">
    <reaction evidence="1">
        <text>ATP + protein L-histidine = ADP + protein N-phospho-L-histidine.</text>
        <dbReference type="EC" id="2.7.13.3"/>
    </reaction>
</comment>
<keyword evidence="13 15" id="KW-0472">Membrane</keyword>
<feature type="coiled-coil region" evidence="14">
    <location>
        <begin position="250"/>
        <end position="277"/>
    </location>
</feature>
<evidence type="ECO:0000256" key="11">
    <source>
        <dbReference type="ARBA" id="ARBA00022989"/>
    </source>
</evidence>
<dbReference type="GO" id="GO:0005524">
    <property type="term" value="F:ATP binding"/>
    <property type="evidence" value="ECO:0007669"/>
    <property type="project" value="UniProtKB-KW"/>
</dbReference>
<dbReference type="CDD" id="cd00082">
    <property type="entry name" value="HisKA"/>
    <property type="match status" value="1"/>
</dbReference>
<keyword evidence="10" id="KW-0067">ATP-binding</keyword>
<evidence type="ECO:0000256" key="14">
    <source>
        <dbReference type="SAM" id="Coils"/>
    </source>
</evidence>
<feature type="domain" description="HAMP" evidence="17">
    <location>
        <begin position="210"/>
        <end position="262"/>
    </location>
</feature>
<feature type="transmembrane region" description="Helical" evidence="15">
    <location>
        <begin position="20"/>
        <end position="43"/>
    </location>
</feature>
<dbReference type="InterPro" id="IPR003660">
    <property type="entry name" value="HAMP_dom"/>
</dbReference>
<evidence type="ECO:0000256" key="15">
    <source>
        <dbReference type="SAM" id="Phobius"/>
    </source>
</evidence>
<keyword evidence="4" id="KW-1003">Cell membrane</keyword>
<comment type="subcellular location">
    <subcellularLocation>
        <location evidence="2">Cell membrane</location>
        <topology evidence="2">Multi-pass membrane protein</topology>
    </subcellularLocation>
</comment>
<evidence type="ECO:0000256" key="6">
    <source>
        <dbReference type="ARBA" id="ARBA00022679"/>
    </source>
</evidence>
<gene>
    <name evidence="18" type="ORF">SAMN05421842_105139</name>
</gene>
<dbReference type="SUPFAM" id="SSF158472">
    <property type="entry name" value="HAMP domain-like"/>
    <property type="match status" value="1"/>
</dbReference>
<dbReference type="Gene3D" id="1.10.287.130">
    <property type="match status" value="1"/>
</dbReference>
<keyword evidence="8" id="KW-0547">Nucleotide-binding</keyword>
<keyword evidence="14" id="KW-0175">Coiled coil</keyword>
<dbReference type="InterPro" id="IPR005467">
    <property type="entry name" value="His_kinase_dom"/>
</dbReference>
<dbReference type="GO" id="GO:0005886">
    <property type="term" value="C:plasma membrane"/>
    <property type="evidence" value="ECO:0007669"/>
    <property type="project" value="UniProtKB-SubCell"/>
</dbReference>
<dbReference type="InterPro" id="IPR004358">
    <property type="entry name" value="Sig_transdc_His_kin-like_C"/>
</dbReference>
<evidence type="ECO:0000256" key="1">
    <source>
        <dbReference type="ARBA" id="ARBA00000085"/>
    </source>
</evidence>
<dbReference type="PROSITE" id="PS50885">
    <property type="entry name" value="HAMP"/>
    <property type="match status" value="1"/>
</dbReference>
<dbReference type="Gene3D" id="3.30.565.10">
    <property type="entry name" value="Histidine kinase-like ATPase, C-terminal domain"/>
    <property type="match status" value="1"/>
</dbReference>
<dbReference type="SMART" id="SM00388">
    <property type="entry name" value="HisKA"/>
    <property type="match status" value="1"/>
</dbReference>
<accession>A0A1I1KBV0</accession>
<dbReference type="PANTHER" id="PTHR45528">
    <property type="entry name" value="SENSOR HISTIDINE KINASE CPXA"/>
    <property type="match status" value="1"/>
</dbReference>
<dbReference type="PRINTS" id="PR00344">
    <property type="entry name" value="BCTRLSENSOR"/>
</dbReference>
<dbReference type="Gene3D" id="6.10.340.10">
    <property type="match status" value="1"/>
</dbReference>
<keyword evidence="5" id="KW-0597">Phosphoprotein</keyword>
<keyword evidence="12" id="KW-0902">Two-component regulatory system</keyword>
<proteinExistence type="predicted"/>
<feature type="transmembrane region" description="Helical" evidence="15">
    <location>
        <begin position="185"/>
        <end position="205"/>
    </location>
</feature>
<keyword evidence="7 15" id="KW-0812">Transmembrane</keyword>
<sequence length="493" mass="56528">MKINTIKRSVTTELFFTYFLGYIILSLIILFSNFCSFVSYGVLSSLPTYTSSFEKLDNKLKDDYKSVTDDDLSDVNGFLIKINSKNQIDYTKGNVISEFKNITLESYMSIFGVKKNNLLSSNNDFRSFVLLENFNNTIIDTNSNEKYSLYSKYINQDNSLLLVGFPYSEATKTNFITSKISHKGLLKIIVSINILFVIAIIYIFAKITSKSFVKPIKILLNGVVELTKGNYNVRINMKQKNEFLELSNGFNIMAETIQDEKREKEKLEALRENLILDVSHDLKNPLSSILGYSEILIKNSYLTEDEKTDYLKVINRNSYRANKLITDLFELSLYENCNYNLNLLKVNICEFLRETIALYIPEFDNNEFKYNFNISESPFYALIDEQKFSRAINNTLDNIIKYNSKGTKISIKTYIKDNNFYILLSDNGIGIPKEYQSTIFNAFVRVDKSRNSNTGGTGLGLSITKKILNKHNGDITIVDSELGTTFEIVLPLI</sequence>
<evidence type="ECO:0000259" key="17">
    <source>
        <dbReference type="PROSITE" id="PS50885"/>
    </source>
</evidence>
<evidence type="ECO:0000256" key="7">
    <source>
        <dbReference type="ARBA" id="ARBA00022692"/>
    </source>
</evidence>
<keyword evidence="19" id="KW-1185">Reference proteome</keyword>
<dbReference type="PANTHER" id="PTHR45528:SF1">
    <property type="entry name" value="SENSOR HISTIDINE KINASE CPXA"/>
    <property type="match status" value="1"/>
</dbReference>
<evidence type="ECO:0000256" key="8">
    <source>
        <dbReference type="ARBA" id="ARBA00022741"/>
    </source>
</evidence>
<name>A0A1I1KBV0_9CLOT</name>
<dbReference type="AlphaFoldDB" id="A0A1I1KBV0"/>
<protein>
    <recommendedName>
        <fullName evidence="3">histidine kinase</fullName>
        <ecNumber evidence="3">2.7.13.3</ecNumber>
    </recommendedName>
</protein>
<dbReference type="EC" id="2.7.13.3" evidence="3"/>
<dbReference type="Pfam" id="PF00672">
    <property type="entry name" value="HAMP"/>
    <property type="match status" value="1"/>
</dbReference>
<evidence type="ECO:0000313" key="18">
    <source>
        <dbReference type="EMBL" id="SFC58031.1"/>
    </source>
</evidence>
<keyword evidence="11 15" id="KW-1133">Transmembrane helix</keyword>
<evidence type="ECO:0000256" key="9">
    <source>
        <dbReference type="ARBA" id="ARBA00022777"/>
    </source>
</evidence>
<evidence type="ECO:0000256" key="13">
    <source>
        <dbReference type="ARBA" id="ARBA00023136"/>
    </source>
</evidence>
<dbReference type="CDD" id="cd06225">
    <property type="entry name" value="HAMP"/>
    <property type="match status" value="1"/>
</dbReference>
<feature type="domain" description="Histidine kinase" evidence="16">
    <location>
        <begin position="277"/>
        <end position="493"/>
    </location>
</feature>
<evidence type="ECO:0000256" key="5">
    <source>
        <dbReference type="ARBA" id="ARBA00022553"/>
    </source>
</evidence>
<reference evidence="18 19" key="1">
    <citation type="submission" date="2016-10" db="EMBL/GenBank/DDBJ databases">
        <authorList>
            <person name="de Groot N.N."/>
        </authorList>
    </citation>
    <scope>NUCLEOTIDE SEQUENCE [LARGE SCALE GENOMIC DNA]</scope>
    <source>
        <strain evidence="18 19">DSM 12992</strain>
    </source>
</reference>